<dbReference type="EC" id="4.2.1.75" evidence="3 9"/>
<evidence type="ECO:0000256" key="1">
    <source>
        <dbReference type="ARBA" id="ARBA00004772"/>
    </source>
</evidence>
<dbReference type="STRING" id="1177179.A11A3_03834"/>
<evidence type="ECO:0000259" key="10">
    <source>
        <dbReference type="Pfam" id="PF02602"/>
    </source>
</evidence>
<gene>
    <name evidence="11" type="ORF">A11A3_03834</name>
</gene>
<dbReference type="GO" id="GO:0006782">
    <property type="term" value="P:protoporphyrinogen IX biosynthetic process"/>
    <property type="evidence" value="ECO:0007669"/>
    <property type="project" value="UniProtKB-UniRule"/>
</dbReference>
<dbReference type="InterPro" id="IPR003754">
    <property type="entry name" value="4pyrrol_synth_uPrphyn_synth"/>
</dbReference>
<protein>
    <recommendedName>
        <fullName evidence="7 9">Uroporphyrinogen-III synthase</fullName>
        <ecNumber evidence="3 9">4.2.1.75</ecNumber>
    </recommendedName>
</protein>
<dbReference type="InterPro" id="IPR039793">
    <property type="entry name" value="UROS/Hem4"/>
</dbReference>
<dbReference type="GO" id="GO:0004852">
    <property type="term" value="F:uroporphyrinogen-III synthase activity"/>
    <property type="evidence" value="ECO:0007669"/>
    <property type="project" value="UniProtKB-UniRule"/>
</dbReference>
<keyword evidence="4 9" id="KW-0456">Lyase</keyword>
<evidence type="ECO:0000256" key="3">
    <source>
        <dbReference type="ARBA" id="ARBA00013109"/>
    </source>
</evidence>
<comment type="pathway">
    <text evidence="1 9">Porphyrin-containing compound metabolism; protoporphyrin-IX biosynthesis; coproporphyrinogen-III from 5-aminolevulinate: step 3/4.</text>
</comment>
<dbReference type="Gene3D" id="3.40.50.10090">
    <property type="match status" value="2"/>
</dbReference>
<comment type="similarity">
    <text evidence="2 9">Belongs to the uroporphyrinogen-III synthase family.</text>
</comment>
<dbReference type="Proteomes" id="UP000010164">
    <property type="component" value="Unassembled WGS sequence"/>
</dbReference>
<dbReference type="GO" id="GO:0006780">
    <property type="term" value="P:uroporphyrinogen III biosynthetic process"/>
    <property type="evidence" value="ECO:0007669"/>
    <property type="project" value="UniProtKB-UniRule"/>
</dbReference>
<evidence type="ECO:0000256" key="4">
    <source>
        <dbReference type="ARBA" id="ARBA00023239"/>
    </source>
</evidence>
<dbReference type="AlphaFoldDB" id="L0WH63"/>
<dbReference type="OrthoDB" id="9787650at2"/>
<keyword evidence="5 9" id="KW-0627">Porphyrin biosynthesis</keyword>
<dbReference type="PATRIC" id="fig|1177179.3.peg.765"/>
<dbReference type="InterPro" id="IPR036108">
    <property type="entry name" value="4pyrrol_syn_uPrphyn_synt_sf"/>
</dbReference>
<evidence type="ECO:0000256" key="5">
    <source>
        <dbReference type="ARBA" id="ARBA00023244"/>
    </source>
</evidence>
<evidence type="ECO:0000256" key="2">
    <source>
        <dbReference type="ARBA" id="ARBA00008133"/>
    </source>
</evidence>
<dbReference type="eggNOG" id="COG1587">
    <property type="taxonomic scope" value="Bacteria"/>
</dbReference>
<evidence type="ECO:0000256" key="7">
    <source>
        <dbReference type="ARBA" id="ARBA00040167"/>
    </source>
</evidence>
<evidence type="ECO:0000313" key="11">
    <source>
        <dbReference type="EMBL" id="EKF75457.1"/>
    </source>
</evidence>
<evidence type="ECO:0000256" key="9">
    <source>
        <dbReference type="RuleBase" id="RU366031"/>
    </source>
</evidence>
<name>L0WH63_9GAMM</name>
<proteinExistence type="inferred from homology"/>
<comment type="catalytic activity">
    <reaction evidence="8 9">
        <text>hydroxymethylbilane = uroporphyrinogen III + H2O</text>
        <dbReference type="Rhea" id="RHEA:18965"/>
        <dbReference type="ChEBI" id="CHEBI:15377"/>
        <dbReference type="ChEBI" id="CHEBI:57308"/>
        <dbReference type="ChEBI" id="CHEBI:57845"/>
        <dbReference type="EC" id="4.2.1.75"/>
    </reaction>
</comment>
<evidence type="ECO:0000313" key="12">
    <source>
        <dbReference type="Proteomes" id="UP000010164"/>
    </source>
</evidence>
<dbReference type="PANTHER" id="PTHR38042:SF1">
    <property type="entry name" value="UROPORPHYRINOGEN-III SYNTHASE, CHLOROPLASTIC"/>
    <property type="match status" value="1"/>
</dbReference>
<comment type="caution">
    <text evidence="11">The sequence shown here is derived from an EMBL/GenBank/DDBJ whole genome shotgun (WGS) entry which is preliminary data.</text>
</comment>
<accession>L0WH63</accession>
<dbReference type="UniPathway" id="UPA00251">
    <property type="reaction ID" value="UER00320"/>
</dbReference>
<dbReference type="EMBL" id="AMRJ01000003">
    <property type="protein sequence ID" value="EKF75457.1"/>
    <property type="molecule type" value="Genomic_DNA"/>
</dbReference>
<dbReference type="PANTHER" id="PTHR38042">
    <property type="entry name" value="UROPORPHYRINOGEN-III SYNTHASE, CHLOROPLASTIC"/>
    <property type="match status" value="1"/>
</dbReference>
<keyword evidence="12" id="KW-1185">Reference proteome</keyword>
<dbReference type="SUPFAM" id="SSF69618">
    <property type="entry name" value="HemD-like"/>
    <property type="match status" value="1"/>
</dbReference>
<feature type="domain" description="Tetrapyrrole biosynthesis uroporphyrinogen III synthase" evidence="10">
    <location>
        <begin position="16"/>
        <end position="229"/>
    </location>
</feature>
<sequence length="236" mass="25596">MSHTVLITRPQGQHHQLQQQLAGAGYRVVHRPALQIVPLPVTDACRRTLMDLDLFHAVIFISRNAARLALDAMADLWPQWPVGVHWLAVGQATGAELQRRQLTPTLPDKGFNSEALLTLPCLQHLQDKRVLICRGEGGRGLLAEALHGRGATVSSLVFYRRQPATDFYVPDGVDAVMITSIESWQAVADSLPASLLVVAAGERVAAAVRAGHGGPLEVAETAHDEDMVQALQRALP</sequence>
<comment type="function">
    <text evidence="6 9">Catalyzes cyclization of the linear tetrapyrrole, hydroxymethylbilane, to the macrocyclic uroporphyrinogen III.</text>
</comment>
<dbReference type="Pfam" id="PF02602">
    <property type="entry name" value="HEM4"/>
    <property type="match status" value="1"/>
</dbReference>
<dbReference type="CDD" id="cd06578">
    <property type="entry name" value="HemD"/>
    <property type="match status" value="1"/>
</dbReference>
<evidence type="ECO:0000256" key="6">
    <source>
        <dbReference type="ARBA" id="ARBA00037589"/>
    </source>
</evidence>
<organism evidence="11 12">
    <name type="scientific">Alcanivorax hongdengensis A-11-3</name>
    <dbReference type="NCBI Taxonomy" id="1177179"/>
    <lineage>
        <taxon>Bacteria</taxon>
        <taxon>Pseudomonadati</taxon>
        <taxon>Pseudomonadota</taxon>
        <taxon>Gammaproteobacteria</taxon>
        <taxon>Oceanospirillales</taxon>
        <taxon>Alcanivoracaceae</taxon>
        <taxon>Alcanivorax</taxon>
    </lineage>
</organism>
<evidence type="ECO:0000256" key="8">
    <source>
        <dbReference type="ARBA" id="ARBA00048617"/>
    </source>
</evidence>
<reference evidence="11 12" key="1">
    <citation type="journal article" date="2012" name="J. Bacteriol.">
        <title>Genome Sequence of the Alkane-Degrading Bacterium Alcanivorax hongdengensis Type Strain A-11-3.</title>
        <authorList>
            <person name="Lai Q."/>
            <person name="Shao Z."/>
        </authorList>
    </citation>
    <scope>NUCLEOTIDE SEQUENCE [LARGE SCALE GENOMIC DNA]</scope>
    <source>
        <strain evidence="11 12">A-11-3</strain>
    </source>
</reference>
<dbReference type="RefSeq" id="WP_008927953.1">
    <property type="nucleotide sequence ID" value="NZ_AMRJ01000003.1"/>
</dbReference>